<evidence type="ECO:0000313" key="4">
    <source>
        <dbReference type="Proteomes" id="UP001367508"/>
    </source>
</evidence>
<dbReference type="InterPro" id="IPR029188">
    <property type="entry name" value="Rrp14_N"/>
</dbReference>
<comment type="caution">
    <text evidence="3">The sequence shown here is derived from an EMBL/GenBank/DDBJ whole genome shotgun (WGS) entry which is preliminary data.</text>
</comment>
<feature type="region of interest" description="Disordered" evidence="1">
    <location>
        <begin position="55"/>
        <end position="80"/>
    </location>
</feature>
<dbReference type="Proteomes" id="UP001367508">
    <property type="component" value="Unassembled WGS sequence"/>
</dbReference>
<reference evidence="3 4" key="1">
    <citation type="submission" date="2024-01" db="EMBL/GenBank/DDBJ databases">
        <title>The genomes of 5 underutilized Papilionoideae crops provide insights into root nodulation and disease resistanc.</title>
        <authorList>
            <person name="Jiang F."/>
        </authorList>
    </citation>
    <scope>NUCLEOTIDE SEQUENCE [LARGE SCALE GENOMIC DNA]</scope>
    <source>
        <strain evidence="3">LVBAO_FW01</strain>
        <tissue evidence="3">Leaves</tissue>
    </source>
</reference>
<dbReference type="Pfam" id="PF15459">
    <property type="entry name" value="RRP14"/>
    <property type="match status" value="1"/>
</dbReference>
<name>A0AAN9PXI3_CANGL</name>
<feature type="domain" description="Ribosomal RNA-processing protein 14 N-terminal" evidence="2">
    <location>
        <begin position="39"/>
        <end position="75"/>
    </location>
</feature>
<proteinExistence type="predicted"/>
<evidence type="ECO:0000259" key="2">
    <source>
        <dbReference type="Pfam" id="PF15459"/>
    </source>
</evidence>
<organism evidence="3 4">
    <name type="scientific">Canavalia gladiata</name>
    <name type="common">Sword bean</name>
    <name type="synonym">Dolichos gladiatus</name>
    <dbReference type="NCBI Taxonomy" id="3824"/>
    <lineage>
        <taxon>Eukaryota</taxon>
        <taxon>Viridiplantae</taxon>
        <taxon>Streptophyta</taxon>
        <taxon>Embryophyta</taxon>
        <taxon>Tracheophyta</taxon>
        <taxon>Spermatophyta</taxon>
        <taxon>Magnoliopsida</taxon>
        <taxon>eudicotyledons</taxon>
        <taxon>Gunneridae</taxon>
        <taxon>Pentapetalae</taxon>
        <taxon>rosids</taxon>
        <taxon>fabids</taxon>
        <taxon>Fabales</taxon>
        <taxon>Fabaceae</taxon>
        <taxon>Papilionoideae</taxon>
        <taxon>50 kb inversion clade</taxon>
        <taxon>NPAAA clade</taxon>
        <taxon>indigoferoid/millettioid clade</taxon>
        <taxon>Phaseoleae</taxon>
        <taxon>Canavalia</taxon>
    </lineage>
</organism>
<evidence type="ECO:0000313" key="3">
    <source>
        <dbReference type="EMBL" id="KAK7314691.1"/>
    </source>
</evidence>
<keyword evidence="4" id="KW-1185">Reference proteome</keyword>
<evidence type="ECO:0000256" key="1">
    <source>
        <dbReference type="SAM" id="MobiDB-lite"/>
    </source>
</evidence>
<dbReference type="AlphaFoldDB" id="A0AAN9PXI3"/>
<protein>
    <recommendedName>
        <fullName evidence="2">Ribosomal RNA-processing protein 14 N-terminal domain-containing protein</fullName>
    </recommendedName>
</protein>
<sequence>MSNLRIHKTNMDGFVLPNRFINYLCYEVYPKNVFFFHIDKERPWFQGLSKVAKAEAKKETKENIKKSRRDRLDPDKPSAN</sequence>
<gene>
    <name evidence="3" type="ORF">VNO77_33218</name>
</gene>
<accession>A0AAN9PXI3</accession>
<dbReference type="EMBL" id="JAYMYQ010000008">
    <property type="protein sequence ID" value="KAK7314691.1"/>
    <property type="molecule type" value="Genomic_DNA"/>
</dbReference>